<feature type="region of interest" description="Disordered" evidence="1">
    <location>
        <begin position="396"/>
        <end position="451"/>
    </location>
</feature>
<feature type="compositionally biased region" description="Polar residues" evidence="1">
    <location>
        <begin position="7"/>
        <end position="20"/>
    </location>
</feature>
<keyword evidence="4" id="KW-1185">Reference proteome</keyword>
<feature type="compositionally biased region" description="Basic and acidic residues" evidence="1">
    <location>
        <begin position="406"/>
        <end position="416"/>
    </location>
</feature>
<feature type="compositionally biased region" description="Polar residues" evidence="1">
    <location>
        <begin position="202"/>
        <end position="213"/>
    </location>
</feature>
<keyword evidence="2" id="KW-0472">Membrane</keyword>
<feature type="region of interest" description="Disordered" evidence="1">
    <location>
        <begin position="118"/>
        <end position="213"/>
    </location>
</feature>
<name>A0A9Q5I1P2_SANBA</name>
<dbReference type="OrthoDB" id="3269061at2759"/>
<sequence length="568" mass="60676">MAPHVPSDSTLAPTRATFPSFQHDHSNRRSLSTTVSIGFPLPSSPGISHVVLAESPPHFGVGPLIVQPSSTRSVDTENSVTSDQHASSPRLAYLSILVIPIIGGIAIYLLIRRRMRQKPARHSTPPPLLLRSETARARADSDAPRMQQLPRDRIRAMNSVNRDNDMPSTPPAEYQIFSPRPNSPPANDFSRPSGNYFGSGPVQGTSEPSTPLTISATSVTNLTSCPPTPCTPGFPTPNISSPHSEDGTCEEENNEVSRFTWDFRCKGVMNRLSSITIESILENSEVLGISVNEGSQAESSSVIVRCIAKTGDTLSLEEAPTTAEANISVDSDDSTFTKAFSSTIDLEAPKALSSSVSCYSTASGLTVLDIKFDVTSFSTEVIAALSETPGCLIVEDRASSPTSSPKVHEEHTPTKESKKRPVLSKPNHRNLAPTSPSLKANAPALNSSVQGCRDPASSLSALGPASTSTVTLDAIQSVCRAHSISRKIVFSGPNVRSLRKSSSLSLLATMTAFSEKSLELCAAISRRTTVNRKLGTISVTEGVLLRSSLSMPLALELLCLSHLENKRK</sequence>
<dbReference type="AlphaFoldDB" id="A0A9Q5I1P2"/>
<evidence type="ECO:0000313" key="4">
    <source>
        <dbReference type="Proteomes" id="UP000757232"/>
    </source>
</evidence>
<dbReference type="EMBL" id="LNZH02000142">
    <property type="protein sequence ID" value="OCB90043.1"/>
    <property type="molecule type" value="Genomic_DNA"/>
</dbReference>
<organism evidence="3 4">
    <name type="scientific">Sanghuangporus baumii</name>
    <name type="common">Phellinus baumii</name>
    <dbReference type="NCBI Taxonomy" id="108892"/>
    <lineage>
        <taxon>Eukaryota</taxon>
        <taxon>Fungi</taxon>
        <taxon>Dikarya</taxon>
        <taxon>Basidiomycota</taxon>
        <taxon>Agaricomycotina</taxon>
        <taxon>Agaricomycetes</taxon>
        <taxon>Hymenochaetales</taxon>
        <taxon>Hymenochaetaceae</taxon>
        <taxon>Sanghuangporus</taxon>
    </lineage>
</organism>
<keyword evidence="2" id="KW-1133">Transmembrane helix</keyword>
<feature type="transmembrane region" description="Helical" evidence="2">
    <location>
        <begin position="91"/>
        <end position="111"/>
    </location>
</feature>
<feature type="compositionally biased region" description="Basic residues" evidence="1">
    <location>
        <begin position="417"/>
        <end position="428"/>
    </location>
</feature>
<keyword evidence="2" id="KW-0812">Transmembrane</keyword>
<evidence type="ECO:0000313" key="3">
    <source>
        <dbReference type="EMBL" id="OCB90043.1"/>
    </source>
</evidence>
<feature type="region of interest" description="Disordered" evidence="1">
    <location>
        <begin position="1"/>
        <end position="29"/>
    </location>
</feature>
<protein>
    <submittedName>
        <fullName evidence="3">Uncharacterized protein</fullName>
    </submittedName>
</protein>
<gene>
    <name evidence="3" type="ORF">A7U60_g2707</name>
</gene>
<dbReference type="Proteomes" id="UP000757232">
    <property type="component" value="Unassembled WGS sequence"/>
</dbReference>
<proteinExistence type="predicted"/>
<reference evidence="3" key="1">
    <citation type="submission" date="2016-06" db="EMBL/GenBank/DDBJ databases">
        <title>Draft Genome sequence of the fungus Inonotus baumii.</title>
        <authorList>
            <person name="Zhu H."/>
            <person name="Lin W."/>
        </authorList>
    </citation>
    <scope>NUCLEOTIDE SEQUENCE</scope>
    <source>
        <strain evidence="3">821</strain>
    </source>
</reference>
<feature type="compositionally biased region" description="Basic and acidic residues" evidence="1">
    <location>
        <begin position="133"/>
        <end position="143"/>
    </location>
</feature>
<comment type="caution">
    <text evidence="3">The sequence shown here is derived from an EMBL/GenBank/DDBJ whole genome shotgun (WGS) entry which is preliminary data.</text>
</comment>
<accession>A0A9Q5I1P2</accession>
<evidence type="ECO:0000256" key="2">
    <source>
        <dbReference type="SAM" id="Phobius"/>
    </source>
</evidence>
<feature type="compositionally biased region" description="Polar residues" evidence="1">
    <location>
        <begin position="432"/>
        <end position="450"/>
    </location>
</feature>
<evidence type="ECO:0000256" key="1">
    <source>
        <dbReference type="SAM" id="MobiDB-lite"/>
    </source>
</evidence>